<keyword evidence="1" id="KW-0245">EGF-like domain</keyword>
<dbReference type="Proteomes" id="UP000789595">
    <property type="component" value="Unassembled WGS sequence"/>
</dbReference>
<evidence type="ECO:0000313" key="6">
    <source>
        <dbReference type="EMBL" id="CAH0366615.1"/>
    </source>
</evidence>
<feature type="compositionally biased region" description="Acidic residues" evidence="2">
    <location>
        <begin position="315"/>
        <end position="325"/>
    </location>
</feature>
<keyword evidence="3" id="KW-1133">Transmembrane helix</keyword>
<keyword evidence="3" id="KW-0812">Transmembrane</keyword>
<organism evidence="6 7">
    <name type="scientific">Pelagomonas calceolata</name>
    <dbReference type="NCBI Taxonomy" id="35677"/>
    <lineage>
        <taxon>Eukaryota</taxon>
        <taxon>Sar</taxon>
        <taxon>Stramenopiles</taxon>
        <taxon>Ochrophyta</taxon>
        <taxon>Pelagophyceae</taxon>
        <taxon>Pelagomonadales</taxon>
        <taxon>Pelagomonadaceae</taxon>
        <taxon>Pelagomonas</taxon>
    </lineage>
</organism>
<keyword evidence="7" id="KW-1185">Reference proteome</keyword>
<gene>
    <name evidence="6" type="ORF">PECAL_1P31180</name>
</gene>
<dbReference type="InterPro" id="IPR009011">
    <property type="entry name" value="Man6P_isomerase_rcpt-bd_dom_sf"/>
</dbReference>
<evidence type="ECO:0000256" key="1">
    <source>
        <dbReference type="PROSITE-ProRule" id="PRU00076"/>
    </source>
</evidence>
<proteinExistence type="predicted"/>
<dbReference type="Gene3D" id="2.70.130.10">
    <property type="entry name" value="Mannose-6-phosphate receptor binding domain"/>
    <property type="match status" value="1"/>
</dbReference>
<keyword evidence="4" id="KW-0732">Signal</keyword>
<feature type="disulfide bond" evidence="1">
    <location>
        <begin position="231"/>
        <end position="240"/>
    </location>
</feature>
<comment type="caution">
    <text evidence="6">The sequence shown here is derived from an EMBL/GenBank/DDBJ whole genome shotgun (WGS) entry which is preliminary data.</text>
</comment>
<dbReference type="PROSITE" id="PS00022">
    <property type="entry name" value="EGF_1"/>
    <property type="match status" value="1"/>
</dbReference>
<dbReference type="InterPro" id="IPR000742">
    <property type="entry name" value="EGF"/>
</dbReference>
<sequence>MRRALAALAAIQAADAAFECVRDAHGCCSSAGYFFCGSSGRCVGRDDPCEDGSGAAAATCGATLKRDGAVASWDLKGLTRTSSLLDYEARDGASKVIFNVCANANPPKVCADPEPAAAYAITKQSCKAVAGSAADADMASLKPLVGADPTQGVALAYSGPDRCSFLLRVRCSEAAVEPSEPTLISSADCATITEVESVHGCPLGCARDRNGAACSNRGQCVWAKTGAACHCDPGTTGAACDEDINGGPAARARWRFAIIVLVVSLCAAVIAARCVAFRKRRLATLRARGTYATVDADDDADGVELGASMPFDPFPYEDDAVEEFDAPPGTSGRRDE</sequence>
<feature type="region of interest" description="Disordered" evidence="2">
    <location>
        <begin position="304"/>
        <end position="336"/>
    </location>
</feature>
<name>A0A8J2WFN5_9STRA</name>
<dbReference type="PROSITE" id="PS50026">
    <property type="entry name" value="EGF_3"/>
    <property type="match status" value="1"/>
</dbReference>
<accession>A0A8J2WFN5</accession>
<evidence type="ECO:0000259" key="5">
    <source>
        <dbReference type="PROSITE" id="PS50026"/>
    </source>
</evidence>
<evidence type="ECO:0000313" key="7">
    <source>
        <dbReference type="Proteomes" id="UP000789595"/>
    </source>
</evidence>
<evidence type="ECO:0000256" key="3">
    <source>
        <dbReference type="SAM" id="Phobius"/>
    </source>
</evidence>
<feature type="signal peptide" evidence="4">
    <location>
        <begin position="1"/>
        <end position="16"/>
    </location>
</feature>
<feature type="domain" description="EGF-like" evidence="5">
    <location>
        <begin position="206"/>
        <end position="241"/>
    </location>
</feature>
<dbReference type="OrthoDB" id="10607609at2759"/>
<comment type="caution">
    <text evidence="1">Lacks conserved residue(s) required for the propagation of feature annotation.</text>
</comment>
<dbReference type="EMBL" id="CAKKNE010000001">
    <property type="protein sequence ID" value="CAH0366615.1"/>
    <property type="molecule type" value="Genomic_DNA"/>
</dbReference>
<dbReference type="AlphaFoldDB" id="A0A8J2WFN5"/>
<feature type="transmembrane region" description="Helical" evidence="3">
    <location>
        <begin position="254"/>
        <end position="276"/>
    </location>
</feature>
<protein>
    <recommendedName>
        <fullName evidence="5">EGF-like domain-containing protein</fullName>
    </recommendedName>
</protein>
<dbReference type="SUPFAM" id="SSF50911">
    <property type="entry name" value="Mannose 6-phosphate receptor domain"/>
    <property type="match status" value="1"/>
</dbReference>
<evidence type="ECO:0000256" key="2">
    <source>
        <dbReference type="SAM" id="MobiDB-lite"/>
    </source>
</evidence>
<feature type="chain" id="PRO_5035312992" description="EGF-like domain-containing protein" evidence="4">
    <location>
        <begin position="17"/>
        <end position="336"/>
    </location>
</feature>
<keyword evidence="1" id="KW-1015">Disulfide bond</keyword>
<keyword evidence="3" id="KW-0472">Membrane</keyword>
<evidence type="ECO:0000256" key="4">
    <source>
        <dbReference type="SAM" id="SignalP"/>
    </source>
</evidence>
<reference evidence="6" key="1">
    <citation type="submission" date="2021-11" db="EMBL/GenBank/DDBJ databases">
        <authorList>
            <consortium name="Genoscope - CEA"/>
            <person name="William W."/>
        </authorList>
    </citation>
    <scope>NUCLEOTIDE SEQUENCE</scope>
</reference>